<evidence type="ECO:0000313" key="2">
    <source>
        <dbReference type="EMBL" id="PON37473.1"/>
    </source>
</evidence>
<dbReference type="AlphaFoldDB" id="A0A2P5ALR2"/>
<gene>
    <name evidence="2" type="ORF">PanWU01x14_320040</name>
</gene>
<dbReference type="EMBL" id="JXTB01000529">
    <property type="protein sequence ID" value="PON37473.1"/>
    <property type="molecule type" value="Genomic_DNA"/>
</dbReference>
<reference evidence="3" key="1">
    <citation type="submission" date="2016-06" db="EMBL/GenBank/DDBJ databases">
        <title>Parallel loss of symbiosis genes in relatives of nitrogen-fixing non-legume Parasponia.</title>
        <authorList>
            <person name="Van Velzen R."/>
            <person name="Holmer R."/>
            <person name="Bu F."/>
            <person name="Rutten L."/>
            <person name="Van Zeijl A."/>
            <person name="Liu W."/>
            <person name="Santuari L."/>
            <person name="Cao Q."/>
            <person name="Sharma T."/>
            <person name="Shen D."/>
            <person name="Roswanjaya Y."/>
            <person name="Wardhani T."/>
            <person name="Kalhor M.S."/>
            <person name="Jansen J."/>
            <person name="Van den Hoogen J."/>
            <person name="Gungor B."/>
            <person name="Hartog M."/>
            <person name="Hontelez J."/>
            <person name="Verver J."/>
            <person name="Yang W.-C."/>
            <person name="Schijlen E."/>
            <person name="Repin R."/>
            <person name="Schilthuizen M."/>
            <person name="Schranz E."/>
            <person name="Heidstra R."/>
            <person name="Miyata K."/>
            <person name="Fedorova E."/>
            <person name="Kohlen W."/>
            <person name="Bisseling T."/>
            <person name="Smit S."/>
            <person name="Geurts R."/>
        </authorList>
    </citation>
    <scope>NUCLEOTIDE SEQUENCE [LARGE SCALE GENOMIC DNA]</scope>
    <source>
        <strain evidence="3">cv. WU1-14</strain>
    </source>
</reference>
<sequence>MKTLLLCCPKIDVFEGYRWLWLGAVIGPYHSENIEDVDANVELQPLDVRVRELAKKLEAFSCGNLESSQDSSHVPIPQQSSKDSFVQEYLRTLKTADE</sequence>
<evidence type="ECO:0000313" key="3">
    <source>
        <dbReference type="Proteomes" id="UP000237105"/>
    </source>
</evidence>
<accession>A0A2P5ALR2</accession>
<evidence type="ECO:0000256" key="1">
    <source>
        <dbReference type="SAM" id="MobiDB-lite"/>
    </source>
</evidence>
<dbReference type="Proteomes" id="UP000237105">
    <property type="component" value="Unassembled WGS sequence"/>
</dbReference>
<comment type="caution">
    <text evidence="2">The sequence shown here is derived from an EMBL/GenBank/DDBJ whole genome shotgun (WGS) entry which is preliminary data.</text>
</comment>
<organism evidence="2 3">
    <name type="scientific">Parasponia andersonii</name>
    <name type="common">Sponia andersonii</name>
    <dbReference type="NCBI Taxonomy" id="3476"/>
    <lineage>
        <taxon>Eukaryota</taxon>
        <taxon>Viridiplantae</taxon>
        <taxon>Streptophyta</taxon>
        <taxon>Embryophyta</taxon>
        <taxon>Tracheophyta</taxon>
        <taxon>Spermatophyta</taxon>
        <taxon>Magnoliopsida</taxon>
        <taxon>eudicotyledons</taxon>
        <taxon>Gunneridae</taxon>
        <taxon>Pentapetalae</taxon>
        <taxon>rosids</taxon>
        <taxon>fabids</taxon>
        <taxon>Rosales</taxon>
        <taxon>Cannabaceae</taxon>
        <taxon>Parasponia</taxon>
    </lineage>
</organism>
<feature type="region of interest" description="Disordered" evidence="1">
    <location>
        <begin position="64"/>
        <end position="83"/>
    </location>
</feature>
<protein>
    <submittedName>
        <fullName evidence="2">Uncharacterized protein</fullName>
    </submittedName>
</protein>
<name>A0A2P5ALR2_PARAD</name>
<keyword evidence="3" id="KW-1185">Reference proteome</keyword>
<proteinExistence type="predicted"/>